<proteinExistence type="inferred from homology"/>
<gene>
    <name evidence="5" type="ORF">ABHF33_15995</name>
</gene>
<dbReference type="CDD" id="cd06661">
    <property type="entry name" value="GGCT_like"/>
    <property type="match status" value="1"/>
</dbReference>
<dbReference type="PANTHER" id="PTHR12510">
    <property type="entry name" value="TROPONIN C-AKIN-1 PROTEIN"/>
    <property type="match status" value="1"/>
</dbReference>
<organism evidence="5">
    <name type="scientific">Chitinibacter mangrovi</name>
    <dbReference type="NCBI Taxonomy" id="3153927"/>
    <lineage>
        <taxon>Bacteria</taxon>
        <taxon>Pseudomonadati</taxon>
        <taxon>Pseudomonadota</taxon>
        <taxon>Betaproteobacteria</taxon>
        <taxon>Neisseriales</taxon>
        <taxon>Chitinibacteraceae</taxon>
        <taxon>Chitinibacter</taxon>
    </lineage>
</organism>
<dbReference type="SUPFAM" id="SSF110857">
    <property type="entry name" value="Gamma-glutamyl cyclotransferase-like"/>
    <property type="match status" value="1"/>
</dbReference>
<evidence type="ECO:0000313" key="5">
    <source>
        <dbReference type="EMBL" id="XBM00534.1"/>
    </source>
</evidence>
<evidence type="ECO:0000256" key="1">
    <source>
        <dbReference type="ARBA" id="ARBA00008861"/>
    </source>
</evidence>
<dbReference type="GO" id="GO:0005829">
    <property type="term" value="C:cytosol"/>
    <property type="evidence" value="ECO:0007669"/>
    <property type="project" value="TreeGrafter"/>
</dbReference>
<dbReference type="InterPro" id="IPR009288">
    <property type="entry name" value="AIG2-like_dom"/>
</dbReference>
<protein>
    <recommendedName>
        <fullName evidence="3">Gamma-glutamylcyclotransferase family protein</fullName>
    </recommendedName>
</protein>
<dbReference type="RefSeq" id="WP_348944881.1">
    <property type="nucleotide sequence ID" value="NZ_CP157355.1"/>
</dbReference>
<dbReference type="GO" id="GO:0061929">
    <property type="term" value="F:gamma-glutamylaminecyclotransferase activity"/>
    <property type="evidence" value="ECO:0007669"/>
    <property type="project" value="InterPro"/>
</dbReference>
<sequence>MDLALQREISQEGEVYLFVYGTLKRGMSNHHWLGDAGYIAEAHTTADFALYTIEYPFLAKTPALYPVHGELYLISPADLARVDQLEQHPDDYCREQIEVLTSQGERMMAWTYFHPQPRGILLPDGVFSEKGCSNLQPSQPD</sequence>
<dbReference type="KEGG" id="cmav:ABHF33_15995"/>
<name>A0AAU7F9I6_9NEIS</name>
<dbReference type="Pfam" id="PF06094">
    <property type="entry name" value="GGACT"/>
    <property type="match status" value="1"/>
</dbReference>
<comment type="similarity">
    <text evidence="1 3">Belongs to the gamma-glutamylcyclotransferase family.</text>
</comment>
<dbReference type="InterPro" id="IPR013024">
    <property type="entry name" value="GGCT-like"/>
</dbReference>
<dbReference type="EMBL" id="CP157355">
    <property type="protein sequence ID" value="XBM00534.1"/>
    <property type="molecule type" value="Genomic_DNA"/>
</dbReference>
<evidence type="ECO:0000259" key="4">
    <source>
        <dbReference type="Pfam" id="PF06094"/>
    </source>
</evidence>
<dbReference type="AlphaFoldDB" id="A0AAU7F9I6"/>
<evidence type="ECO:0000256" key="2">
    <source>
        <dbReference type="PIRSR" id="PIRSR639126-1"/>
    </source>
</evidence>
<accession>A0AAU7F9I6</accession>
<dbReference type="InterPro" id="IPR036568">
    <property type="entry name" value="GGCT-like_sf"/>
</dbReference>
<dbReference type="InterPro" id="IPR039126">
    <property type="entry name" value="GGACT"/>
</dbReference>
<dbReference type="PANTHER" id="PTHR12510:SF4">
    <property type="entry name" value="GAMMA-GLUTAMYLAMINECYCLOTRANSFERASE"/>
    <property type="match status" value="1"/>
</dbReference>
<reference evidence="5" key="1">
    <citation type="submission" date="2024-05" db="EMBL/GenBank/DDBJ databases">
        <authorList>
            <person name="Yang L."/>
            <person name="Pan L."/>
        </authorList>
    </citation>
    <scope>NUCLEOTIDE SEQUENCE</scope>
    <source>
        <strain evidence="5">FCG-7</strain>
    </source>
</reference>
<feature type="active site" description="Proton acceptor" evidence="2">
    <location>
        <position position="86"/>
    </location>
</feature>
<feature type="domain" description="Gamma-glutamylcyclotransferase AIG2-like" evidence="4">
    <location>
        <begin position="17"/>
        <end position="116"/>
    </location>
</feature>
<dbReference type="Gene3D" id="3.10.490.10">
    <property type="entry name" value="Gamma-glutamyl cyclotransferase-like"/>
    <property type="match status" value="1"/>
</dbReference>
<evidence type="ECO:0000256" key="3">
    <source>
        <dbReference type="RuleBase" id="RU367036"/>
    </source>
</evidence>